<reference evidence="2 3" key="1">
    <citation type="submission" date="2018-06" db="EMBL/GenBank/DDBJ databases">
        <title>Genomic Encyclopedia of Type Strains, Phase III (KMG-III): the genomes of soil and plant-associated and newly described type strains.</title>
        <authorList>
            <person name="Whitman W."/>
        </authorList>
    </citation>
    <scope>NUCLEOTIDE SEQUENCE [LARGE SCALE GENOMIC DNA]</scope>
    <source>
        <strain evidence="2 3">JA737</strain>
    </source>
</reference>
<name>A0A318U2R8_9RHOB</name>
<dbReference type="Gene3D" id="3.90.420.10">
    <property type="entry name" value="Oxidoreductase, molybdopterin-binding domain"/>
    <property type="match status" value="1"/>
</dbReference>
<comment type="caution">
    <text evidence="2">The sequence shown here is derived from an EMBL/GenBank/DDBJ whole genome shotgun (WGS) entry which is preliminary data.</text>
</comment>
<accession>A0A318U2R8</accession>
<dbReference type="Proteomes" id="UP000247727">
    <property type="component" value="Unassembled WGS sequence"/>
</dbReference>
<feature type="signal peptide" evidence="1">
    <location>
        <begin position="1"/>
        <end position="33"/>
    </location>
</feature>
<feature type="chain" id="PRO_5016300091" description="Oxidoreductase molybdopterin-binding domain-containing protein" evidence="1">
    <location>
        <begin position="34"/>
        <end position="188"/>
    </location>
</feature>
<dbReference type="SUPFAM" id="SSF56524">
    <property type="entry name" value="Oxidoreductase molybdopterin-binding domain"/>
    <property type="match status" value="1"/>
</dbReference>
<dbReference type="EMBL" id="QJTK01000001">
    <property type="protein sequence ID" value="PYF12778.1"/>
    <property type="molecule type" value="Genomic_DNA"/>
</dbReference>
<dbReference type="AlphaFoldDB" id="A0A318U2R8"/>
<evidence type="ECO:0000256" key="1">
    <source>
        <dbReference type="SAM" id="SignalP"/>
    </source>
</evidence>
<evidence type="ECO:0000313" key="3">
    <source>
        <dbReference type="Proteomes" id="UP000247727"/>
    </source>
</evidence>
<dbReference type="InterPro" id="IPR036374">
    <property type="entry name" value="OxRdtase_Mopterin-bd_sf"/>
</dbReference>
<proteinExistence type="predicted"/>
<sequence length="188" mass="19862">MRSTTKTAMAAVILSLSLLAAAGFTLHAQGALAESPAPVAAAPLDAPTGTVMLTVTGKIGVTNAEGAAKFDATMLAALPRTNFETSTIWTEGVQAFSGIELRALLDRLGVTDGTLKITAINDYSVQIPVSDIAAGGALLADHRDGKLMTVRDKGPLWLVYPYDSASEFRNEVVYSRSVWQVDRIEVQP</sequence>
<keyword evidence="1" id="KW-0732">Signal</keyword>
<gene>
    <name evidence="2" type="ORF">C8J30_101159</name>
</gene>
<evidence type="ECO:0000313" key="2">
    <source>
        <dbReference type="EMBL" id="PYF12778.1"/>
    </source>
</evidence>
<evidence type="ECO:0008006" key="4">
    <source>
        <dbReference type="Google" id="ProtNLM"/>
    </source>
</evidence>
<protein>
    <recommendedName>
        <fullName evidence="4">Oxidoreductase molybdopterin-binding domain-containing protein</fullName>
    </recommendedName>
</protein>
<keyword evidence="3" id="KW-1185">Reference proteome</keyword>
<dbReference type="RefSeq" id="WP_110804260.1">
    <property type="nucleotide sequence ID" value="NZ_QJTK01000001.1"/>
</dbReference>
<organism evidence="2 3">
    <name type="scientific">Rhodobacter viridis</name>
    <dbReference type="NCBI Taxonomy" id="1054202"/>
    <lineage>
        <taxon>Bacteria</taxon>
        <taxon>Pseudomonadati</taxon>
        <taxon>Pseudomonadota</taxon>
        <taxon>Alphaproteobacteria</taxon>
        <taxon>Rhodobacterales</taxon>
        <taxon>Rhodobacter group</taxon>
        <taxon>Rhodobacter</taxon>
    </lineage>
</organism>
<dbReference type="OrthoDB" id="9798763at2"/>